<dbReference type="InterPro" id="IPR001849">
    <property type="entry name" value="PH_domain"/>
</dbReference>
<dbReference type="InterPro" id="IPR011993">
    <property type="entry name" value="PH-like_dom_sf"/>
</dbReference>
<dbReference type="PROSITE" id="PS50297">
    <property type="entry name" value="ANK_REP_REGION"/>
    <property type="match status" value="1"/>
</dbReference>
<dbReference type="Gene3D" id="1.20.1270.60">
    <property type="entry name" value="Arfaptin homology (AH) domain/BAR domain"/>
    <property type="match status" value="1"/>
</dbReference>
<dbReference type="PANTHER" id="PTHR45854:SF3">
    <property type="entry name" value="ARFGAP WITH SH3 DOMAIN, ANK REPEAT AND PH DOMAIN-CONTAINING PROTEIN"/>
    <property type="match status" value="1"/>
</dbReference>
<evidence type="ECO:0000256" key="1">
    <source>
        <dbReference type="ARBA" id="ARBA00004496"/>
    </source>
</evidence>
<dbReference type="InterPro" id="IPR027267">
    <property type="entry name" value="AH/BAR_dom_sf"/>
</dbReference>
<evidence type="ECO:0000259" key="13">
    <source>
        <dbReference type="PROSITE" id="PS50003"/>
    </source>
</evidence>
<dbReference type="FunFam" id="2.30.29.30:FF:000012">
    <property type="entry name" value="Arf-GAP with SH3 domain, ANK repeat and PH domain-containing protein 2"/>
    <property type="match status" value="1"/>
</dbReference>
<sequence length="850" mass="95011">MVKTKNIFCSLEVKLNGTCIHNMLSLFPPRTQYLIKVNEIKTKKGVDLLQNLIKYYHAQCNFFQDGQKVVESFKMQVDKLANELHTIKQVQDEERRQLCSLRDMLKPCFQAETKEDSQVRQSIPYNMHQPQGNKEHGSERTGYLYKKSEGIRKVWQKRACAVRNGYLTISHGTVNRLPAKLNLLTCQVKSNIEEKKCFDLISHNRTYHFQADDEQDCIIWVSVLSNSKEEALNKAFRGEPGAPNGEGLQDLTKEITAEVLRTEGNQVCCDCNQSDPSWLATNLGILICIECSGIHREMGVHFSRIQSLKLDKVATSELLLVRNIGNCMFNDVMEARLVEMKITKPSHDVDMAARKEYIVAKYVERRFARRCSSTSAAKLHDLYNGVISRDIMTLLELYAYGMDFTESFPPMPGEENGETALHLVIRKMDRCSLHIADFLIQNCGNLDKQTVKGNTALHYACNNGQTECIKLLLRSKASINLVNEEGETALEIAQRLKQNTCEILLQDALSGRFNAHLHVEYEWRLGEDSLDESDDDLDEKSPGRRESSQRPLTMCLSTGSIVPTTPPVPHRTRCSSHSMEKPRIGTTAFLENELYWEVMDGASPAPSREGTPYFPPSPPGSLPQTTVPVSSGPPLPPRHKVLTGTSPPKPPPPLPPETKKKMLMVRTEIPLVPSHSPTDPPSPVPPTPPIRGPSVRDRNLQPPPPVAKTPSLLDVTGQQQPTSSEGASSSKSVRGPRVLPPHPPVSQKPSGDVLQAPQLPSDVPPTSQKPEHSPPPQPAPRKAALSQPRQRRARAIYDCQADHIDELTFDAGEVIVVMGQEDAKWFKGEIEGNPERSGLFPSDFVHFLQD</sequence>
<dbReference type="Pfam" id="PF00018">
    <property type="entry name" value="SH3_1"/>
    <property type="match status" value="1"/>
</dbReference>
<feature type="domain" description="PH" evidence="13">
    <location>
        <begin position="137"/>
        <end position="229"/>
    </location>
</feature>
<dbReference type="InterPro" id="IPR004148">
    <property type="entry name" value="BAR_dom"/>
</dbReference>
<feature type="region of interest" description="Disordered" evidence="11">
    <location>
        <begin position="601"/>
        <end position="658"/>
    </location>
</feature>
<evidence type="ECO:0000256" key="2">
    <source>
        <dbReference type="ARBA" id="ARBA00022443"/>
    </source>
</evidence>
<evidence type="ECO:0000256" key="11">
    <source>
        <dbReference type="SAM" id="MobiDB-lite"/>
    </source>
</evidence>
<accession>A0A8C4QY84</accession>
<dbReference type="FunFam" id="1.25.40.20:FF:000006">
    <property type="entry name" value="Arf-GAP with SH3 domain, ANK repeat and PH domain-containing protein 2"/>
    <property type="match status" value="1"/>
</dbReference>
<dbReference type="InterPro" id="IPR038508">
    <property type="entry name" value="ArfGAP_dom_sf"/>
</dbReference>
<dbReference type="GO" id="GO:0005096">
    <property type="term" value="F:GTPase activator activity"/>
    <property type="evidence" value="ECO:0007669"/>
    <property type="project" value="InterPro"/>
</dbReference>
<dbReference type="OMA" id="ILMKMEC"/>
<dbReference type="SUPFAM" id="SSF103657">
    <property type="entry name" value="BAR/IMD domain-like"/>
    <property type="match status" value="1"/>
</dbReference>
<feature type="repeat" description="ANK" evidence="8">
    <location>
        <begin position="452"/>
        <end position="484"/>
    </location>
</feature>
<dbReference type="SMART" id="SM00326">
    <property type="entry name" value="SH3"/>
    <property type="match status" value="1"/>
</dbReference>
<keyword evidence="2 9" id="KW-0728">SH3 domain</keyword>
<dbReference type="InterPro" id="IPR036770">
    <property type="entry name" value="Ankyrin_rpt-contain_sf"/>
</dbReference>
<evidence type="ECO:0000256" key="10">
    <source>
        <dbReference type="PROSITE-ProRule" id="PRU00288"/>
    </source>
</evidence>
<feature type="compositionally biased region" description="Pro residues" evidence="11">
    <location>
        <begin position="647"/>
        <end position="656"/>
    </location>
</feature>
<dbReference type="InterPro" id="IPR001452">
    <property type="entry name" value="SH3_domain"/>
</dbReference>
<dbReference type="SMART" id="SM00233">
    <property type="entry name" value="PH"/>
    <property type="match status" value="1"/>
</dbReference>
<evidence type="ECO:0000259" key="14">
    <source>
        <dbReference type="PROSITE" id="PS50115"/>
    </source>
</evidence>
<dbReference type="CDD" id="cd08834">
    <property type="entry name" value="ArfGap_ASAP"/>
    <property type="match status" value="1"/>
</dbReference>
<dbReference type="SUPFAM" id="SSF57863">
    <property type="entry name" value="ArfGap/RecO-like zinc finger"/>
    <property type="match status" value="1"/>
</dbReference>
<dbReference type="InterPro" id="IPR002110">
    <property type="entry name" value="Ankyrin_rpt"/>
</dbReference>
<dbReference type="PROSITE" id="PS50115">
    <property type="entry name" value="ARFGAP"/>
    <property type="match status" value="1"/>
</dbReference>
<proteinExistence type="predicted"/>
<keyword evidence="5" id="KW-0677">Repeat</keyword>
<keyword evidence="10" id="KW-0863">Zinc-finger</keyword>
<keyword evidence="16" id="KW-1185">Reference proteome</keyword>
<dbReference type="PROSITE" id="PS50088">
    <property type="entry name" value="ANK_REPEAT"/>
    <property type="match status" value="1"/>
</dbReference>
<dbReference type="SUPFAM" id="SSF48403">
    <property type="entry name" value="Ankyrin repeat"/>
    <property type="match status" value="1"/>
</dbReference>
<reference evidence="15" key="2">
    <citation type="submission" date="2025-09" db="UniProtKB">
        <authorList>
            <consortium name="Ensembl"/>
        </authorList>
    </citation>
    <scope>IDENTIFICATION</scope>
</reference>
<feature type="compositionally biased region" description="Polar residues" evidence="11">
    <location>
        <begin position="716"/>
        <end position="732"/>
    </location>
</feature>
<evidence type="ECO:0000256" key="6">
    <source>
        <dbReference type="ARBA" id="ARBA00022833"/>
    </source>
</evidence>
<dbReference type="GO" id="GO:0008270">
    <property type="term" value="F:zinc ion binding"/>
    <property type="evidence" value="ECO:0007669"/>
    <property type="project" value="UniProtKB-KW"/>
</dbReference>
<keyword evidence="6" id="KW-0862">Zinc</keyword>
<keyword evidence="7 8" id="KW-0040">ANK repeat</keyword>
<dbReference type="Gene3D" id="1.25.40.20">
    <property type="entry name" value="Ankyrin repeat-containing domain"/>
    <property type="match status" value="1"/>
</dbReference>
<evidence type="ECO:0000256" key="8">
    <source>
        <dbReference type="PROSITE-ProRule" id="PRU00023"/>
    </source>
</evidence>
<dbReference type="Gene3D" id="1.25.40.950">
    <property type="match status" value="1"/>
</dbReference>
<dbReference type="Proteomes" id="UP000694388">
    <property type="component" value="Unplaced"/>
</dbReference>
<dbReference type="InterPro" id="IPR036028">
    <property type="entry name" value="SH3-like_dom_sf"/>
</dbReference>
<evidence type="ECO:0000256" key="7">
    <source>
        <dbReference type="ARBA" id="ARBA00023043"/>
    </source>
</evidence>
<keyword evidence="4" id="KW-0479">Metal-binding</keyword>
<feature type="compositionally biased region" description="Pro residues" evidence="11">
    <location>
        <begin position="678"/>
        <end position="691"/>
    </location>
</feature>
<dbReference type="CDD" id="cd13251">
    <property type="entry name" value="PH_ASAP"/>
    <property type="match status" value="1"/>
</dbReference>
<feature type="compositionally biased region" description="Basic and acidic residues" evidence="11">
    <location>
        <begin position="539"/>
        <end position="548"/>
    </location>
</feature>
<dbReference type="Pfam" id="PF12796">
    <property type="entry name" value="Ank_2"/>
    <property type="match status" value="1"/>
</dbReference>
<keyword evidence="3" id="KW-0963">Cytoplasm</keyword>
<feature type="compositionally biased region" description="Polar residues" evidence="11">
    <location>
        <begin position="549"/>
        <end position="561"/>
    </location>
</feature>
<feature type="domain" description="SH3" evidence="12">
    <location>
        <begin position="788"/>
        <end position="850"/>
    </location>
</feature>
<reference evidence="15" key="1">
    <citation type="submission" date="2025-08" db="UniProtKB">
        <authorList>
            <consortium name="Ensembl"/>
        </authorList>
    </citation>
    <scope>IDENTIFICATION</scope>
</reference>
<dbReference type="SMART" id="SM00248">
    <property type="entry name" value="ANK"/>
    <property type="match status" value="2"/>
</dbReference>
<protein>
    <submittedName>
        <fullName evidence="15">ArfGAP with SH3 domain, ankyrin repeat and PH domain 2a</fullName>
    </submittedName>
</protein>
<feature type="region of interest" description="Disordered" evidence="11">
    <location>
        <begin position="671"/>
        <end position="792"/>
    </location>
</feature>
<comment type="subcellular location">
    <subcellularLocation>
        <location evidence="1">Cytoplasm</location>
    </subcellularLocation>
</comment>
<dbReference type="PANTHER" id="PTHR45854">
    <property type="entry name" value="ASAP FAMILY MEMBER"/>
    <property type="match status" value="1"/>
</dbReference>
<feature type="domain" description="Arf-GAP" evidence="14">
    <location>
        <begin position="253"/>
        <end position="375"/>
    </location>
</feature>
<dbReference type="InterPro" id="IPR001164">
    <property type="entry name" value="ArfGAP_dom"/>
</dbReference>
<dbReference type="SUPFAM" id="SSF50044">
    <property type="entry name" value="SH3-domain"/>
    <property type="match status" value="1"/>
</dbReference>
<dbReference type="Ensembl" id="ENSEBUT00000022924.1">
    <property type="protein sequence ID" value="ENSEBUP00000022348.1"/>
    <property type="gene ID" value="ENSEBUG00000013766.1"/>
</dbReference>
<name>A0A8C4QY84_EPTBU</name>
<evidence type="ECO:0000256" key="5">
    <source>
        <dbReference type="ARBA" id="ARBA00022737"/>
    </source>
</evidence>
<dbReference type="GeneTree" id="ENSGT00940000155623"/>
<dbReference type="Pfam" id="PF01412">
    <property type="entry name" value="ArfGap"/>
    <property type="match status" value="1"/>
</dbReference>
<dbReference type="GO" id="GO:0005737">
    <property type="term" value="C:cytoplasm"/>
    <property type="evidence" value="ECO:0007669"/>
    <property type="project" value="UniProtKB-SubCell"/>
</dbReference>
<evidence type="ECO:0000313" key="16">
    <source>
        <dbReference type="Proteomes" id="UP000694388"/>
    </source>
</evidence>
<evidence type="ECO:0000313" key="15">
    <source>
        <dbReference type="Ensembl" id="ENSEBUP00000022348.1"/>
    </source>
</evidence>
<dbReference type="Gene3D" id="1.10.220.150">
    <property type="entry name" value="Arf GTPase activating protein"/>
    <property type="match status" value="1"/>
</dbReference>
<dbReference type="SUPFAM" id="SSF50729">
    <property type="entry name" value="PH domain-like"/>
    <property type="match status" value="1"/>
</dbReference>
<dbReference type="Gene3D" id="2.30.29.30">
    <property type="entry name" value="Pleckstrin-homology domain (PH domain)/Phosphotyrosine-binding domain (PTB)"/>
    <property type="match status" value="1"/>
</dbReference>
<dbReference type="InterPro" id="IPR043593">
    <property type="entry name" value="ASAP"/>
</dbReference>
<dbReference type="Gene3D" id="2.30.30.40">
    <property type="entry name" value="SH3 Domains"/>
    <property type="match status" value="1"/>
</dbReference>
<dbReference type="PRINTS" id="PR00405">
    <property type="entry name" value="REVINTRACTNG"/>
</dbReference>
<evidence type="ECO:0000256" key="4">
    <source>
        <dbReference type="ARBA" id="ARBA00022723"/>
    </source>
</evidence>
<dbReference type="Pfam" id="PF00169">
    <property type="entry name" value="PH"/>
    <property type="match status" value="1"/>
</dbReference>
<dbReference type="Pfam" id="PF16746">
    <property type="entry name" value="BAR_3"/>
    <property type="match status" value="1"/>
</dbReference>
<dbReference type="PROSITE" id="PS50003">
    <property type="entry name" value="PH_DOMAIN"/>
    <property type="match status" value="1"/>
</dbReference>
<dbReference type="SMART" id="SM00105">
    <property type="entry name" value="ArfGap"/>
    <property type="match status" value="1"/>
</dbReference>
<organism evidence="15 16">
    <name type="scientific">Eptatretus burgeri</name>
    <name type="common">Inshore hagfish</name>
    <dbReference type="NCBI Taxonomy" id="7764"/>
    <lineage>
        <taxon>Eukaryota</taxon>
        <taxon>Metazoa</taxon>
        <taxon>Chordata</taxon>
        <taxon>Craniata</taxon>
        <taxon>Vertebrata</taxon>
        <taxon>Cyclostomata</taxon>
        <taxon>Myxini</taxon>
        <taxon>Myxiniformes</taxon>
        <taxon>Myxinidae</taxon>
        <taxon>Eptatretinae</taxon>
        <taxon>Eptatretus</taxon>
    </lineage>
</organism>
<evidence type="ECO:0000259" key="12">
    <source>
        <dbReference type="PROSITE" id="PS50002"/>
    </source>
</evidence>
<dbReference type="InterPro" id="IPR037278">
    <property type="entry name" value="ARFGAP/RecO"/>
</dbReference>
<evidence type="ECO:0000256" key="3">
    <source>
        <dbReference type="ARBA" id="ARBA00022490"/>
    </source>
</evidence>
<feature type="region of interest" description="Disordered" evidence="11">
    <location>
        <begin position="530"/>
        <end position="580"/>
    </location>
</feature>
<evidence type="ECO:0000256" key="9">
    <source>
        <dbReference type="PROSITE-ProRule" id="PRU00192"/>
    </source>
</evidence>
<dbReference type="AlphaFoldDB" id="A0A8C4QY84"/>
<dbReference type="PROSITE" id="PS50002">
    <property type="entry name" value="SH3"/>
    <property type="match status" value="1"/>
</dbReference>
<dbReference type="InterPro" id="IPR037844">
    <property type="entry name" value="PH_ASAP"/>
</dbReference>